<dbReference type="InterPro" id="IPR016007">
    <property type="entry name" value="Alpha_rhamnosid"/>
</dbReference>
<dbReference type="PIRSF" id="PIRSF010631">
    <property type="entry name" value="A-rhamnsds"/>
    <property type="match status" value="1"/>
</dbReference>
<feature type="domain" description="Alpha-L-rhamnosidase C-terminal" evidence="7">
    <location>
        <begin position="805"/>
        <end position="878"/>
    </location>
</feature>
<dbReference type="SUPFAM" id="SSF48208">
    <property type="entry name" value="Six-hairpin glycosidases"/>
    <property type="match status" value="1"/>
</dbReference>
<dbReference type="EMBL" id="UOGD01000160">
    <property type="protein sequence ID" value="VAX20187.1"/>
    <property type="molecule type" value="Genomic_DNA"/>
</dbReference>
<evidence type="ECO:0000259" key="5">
    <source>
        <dbReference type="Pfam" id="PF08531"/>
    </source>
</evidence>
<name>A0A3B1CU27_9ZZZZ</name>
<dbReference type="Pfam" id="PF25788">
    <property type="entry name" value="Ig_Rha78A_N"/>
    <property type="match status" value="1"/>
</dbReference>
<feature type="domain" description="Alpha-L-rhamnosidase concanavalin-like" evidence="4">
    <location>
        <begin position="370"/>
        <end position="469"/>
    </location>
</feature>
<dbReference type="InterPro" id="IPR012341">
    <property type="entry name" value="6hp_glycosidase-like_sf"/>
</dbReference>
<dbReference type="Gene3D" id="2.60.120.260">
    <property type="entry name" value="Galactose-binding domain-like"/>
    <property type="match status" value="2"/>
</dbReference>
<dbReference type="GO" id="GO:0030596">
    <property type="term" value="F:alpha-L-rhamnosidase activity"/>
    <property type="evidence" value="ECO:0007669"/>
    <property type="project" value="UniProtKB-EC"/>
</dbReference>
<evidence type="ECO:0000256" key="2">
    <source>
        <dbReference type="ARBA" id="ARBA00012652"/>
    </source>
</evidence>
<dbReference type="InterPro" id="IPR008928">
    <property type="entry name" value="6-hairpin_glycosidase_sf"/>
</dbReference>
<evidence type="ECO:0000259" key="7">
    <source>
        <dbReference type="Pfam" id="PF17390"/>
    </source>
</evidence>
<dbReference type="Pfam" id="PF08531">
    <property type="entry name" value="Bac_rhamnosid_N"/>
    <property type="match status" value="1"/>
</dbReference>
<organism evidence="8">
    <name type="scientific">hydrothermal vent metagenome</name>
    <dbReference type="NCBI Taxonomy" id="652676"/>
    <lineage>
        <taxon>unclassified sequences</taxon>
        <taxon>metagenomes</taxon>
        <taxon>ecological metagenomes</taxon>
    </lineage>
</organism>
<dbReference type="PANTHER" id="PTHR33307:SF6">
    <property type="entry name" value="ALPHA-RHAMNOSIDASE (EUROFUNG)-RELATED"/>
    <property type="match status" value="1"/>
</dbReference>
<dbReference type="InterPro" id="IPR013737">
    <property type="entry name" value="Bac_rhamnosid_N"/>
</dbReference>
<evidence type="ECO:0000256" key="1">
    <source>
        <dbReference type="ARBA" id="ARBA00001445"/>
    </source>
</evidence>
<reference evidence="8" key="1">
    <citation type="submission" date="2018-06" db="EMBL/GenBank/DDBJ databases">
        <authorList>
            <person name="Zhirakovskaya E."/>
        </authorList>
    </citation>
    <scope>NUCLEOTIDE SEQUENCE</scope>
</reference>
<protein>
    <recommendedName>
        <fullName evidence="2">alpha-L-rhamnosidase</fullName>
        <ecNumber evidence="2">3.2.1.40</ecNumber>
    </recommendedName>
</protein>
<accession>A0A3B1CU27</accession>
<dbReference type="Pfam" id="PF05592">
    <property type="entry name" value="Bac_rhamnosid"/>
    <property type="match status" value="1"/>
</dbReference>
<evidence type="ECO:0000259" key="6">
    <source>
        <dbReference type="Pfam" id="PF17389"/>
    </source>
</evidence>
<dbReference type="Gene3D" id="1.50.10.10">
    <property type="match status" value="1"/>
</dbReference>
<dbReference type="PANTHER" id="PTHR33307">
    <property type="entry name" value="ALPHA-RHAMNOSIDASE (EUROFUNG)"/>
    <property type="match status" value="1"/>
</dbReference>
<dbReference type="Gene3D" id="2.60.40.10">
    <property type="entry name" value="Immunoglobulins"/>
    <property type="match status" value="1"/>
</dbReference>
<dbReference type="InterPro" id="IPR035396">
    <property type="entry name" value="Bac_rhamnosid6H"/>
</dbReference>
<feature type="domain" description="Alpha-L-rhamnosidase six-hairpin glycosidase" evidence="6">
    <location>
        <begin position="475"/>
        <end position="800"/>
    </location>
</feature>
<evidence type="ECO:0000313" key="8">
    <source>
        <dbReference type="EMBL" id="VAX20187.1"/>
    </source>
</evidence>
<keyword evidence="8" id="KW-0326">Glycosidase</keyword>
<gene>
    <name evidence="8" type="ORF">MNBD_IGNAVI01-195</name>
</gene>
<evidence type="ECO:0000259" key="4">
    <source>
        <dbReference type="Pfam" id="PF05592"/>
    </source>
</evidence>
<dbReference type="AlphaFoldDB" id="A0A3B1CU27"/>
<keyword evidence="3 8" id="KW-0378">Hydrolase</keyword>
<dbReference type="Gene3D" id="2.60.420.10">
    <property type="entry name" value="Maltose phosphorylase, domain 3"/>
    <property type="match status" value="1"/>
</dbReference>
<dbReference type="GO" id="GO:0005975">
    <property type="term" value="P:carbohydrate metabolic process"/>
    <property type="evidence" value="ECO:0007669"/>
    <property type="project" value="InterPro"/>
</dbReference>
<dbReference type="InterPro" id="IPR035398">
    <property type="entry name" value="Bac_rhamnosid_C"/>
</dbReference>
<dbReference type="Pfam" id="PF17390">
    <property type="entry name" value="Bac_rhamnosid_C"/>
    <property type="match status" value="1"/>
</dbReference>
<sequence length="913" mass="104953">MKNIIATLILLSLIGSENYPQDNNNISLKIEKMKCEYTSTPINVDRLKPRFSWLLSSNVRGQKQTAYQVFISKNEKMTNFIWDSGKINSSSTNQILYDGKKLESNSKYFWKVRVWDKDGEVYESKTSYFETALYKHSDWTAKWIGAGPTIEPLLPNGFIKSVDEQYSLSDTIKHDGRSLLLRNEFECPQNIKNAKVYVTGLGYYEFYLNGKRVGDHVLSPAKTNYAKEVLYDTYDVTDQLQKGRNTVGIHLGNGWFNPYKKWWREYRMQWFGAKRAIMQLHVEYENGDNAIINTNENWKYNLGPVLYNCIYDGELYDATQESTNWTNINFDDSNWKTVNLVKPPGGELRSQSMQAIKVIQIIDPVKVMKPKPEVLVYDMGQNFAGWAKITVRGKRGTKLHLQFAEDINEDGTIDITSNEHAKAEATYILKGNGSETYEPRFTFYGYKYVEVTAEPSLPEIENIQGCVVHSDNKLTGQFECGNETINKIHSATVWSQKSNMIGFPFDCPQRDERLGWFGDAQVTIEEAMFNFDMPLFYNNWITGIRKNQDKVSGDIPIISPRPYIWDEGVEWSSTYIILVWKYYIYYGDKNILSENYNAMKRYIGFLDSTAKNHILKQGWIGDWGSLVKGWQEGEPESVPTAFYYWNSKILSKIAKVLGKKIDSDYFSNKSEIIKDAYNKKYFDPKKKVYNNGSQMANVFPLFLGLVQKEYKEAVLNNLVDDIINKNNGHLTTGVLGSKYMIDALTMEGRADVAYLLATQTGYPSWSDMVEKYTTMCEFWTLKQSHNHVMTGSIDAFFYKTLAGINLDENYPGCEKIIIKPYIPISLPYVKASVETIRGRVSIDWVNNDSKLILKIEIPANMTAELFIPANERSNIFEGKTQADKSYGVKFLGSTEDYAHYIVNSGKYEFVVLH</sequence>
<dbReference type="InterPro" id="IPR013783">
    <property type="entry name" value="Ig-like_fold"/>
</dbReference>
<dbReference type="EC" id="3.2.1.40" evidence="2"/>
<feature type="domain" description="Bacterial alpha-L-rhamnosidase N-terminal" evidence="5">
    <location>
        <begin position="190"/>
        <end position="359"/>
    </location>
</feature>
<comment type="catalytic activity">
    <reaction evidence="1">
        <text>Hydrolysis of terminal non-reducing alpha-L-rhamnose residues in alpha-L-rhamnosides.</text>
        <dbReference type="EC" id="3.2.1.40"/>
    </reaction>
</comment>
<proteinExistence type="predicted"/>
<evidence type="ECO:0000256" key="3">
    <source>
        <dbReference type="ARBA" id="ARBA00022801"/>
    </source>
</evidence>
<dbReference type="InterPro" id="IPR008902">
    <property type="entry name" value="Rhamnosid_concanavalin"/>
</dbReference>
<dbReference type="Pfam" id="PF17389">
    <property type="entry name" value="Bac_rhamnosid6H"/>
    <property type="match status" value="1"/>
</dbReference>